<dbReference type="Pfam" id="PF22486">
    <property type="entry name" value="MATH_2"/>
    <property type="match status" value="1"/>
</dbReference>
<evidence type="ECO:0000313" key="2">
    <source>
        <dbReference type="EMBL" id="KAK7844152.1"/>
    </source>
</evidence>
<feature type="domain" description="MATH" evidence="1">
    <location>
        <begin position="4"/>
        <end position="39"/>
    </location>
</feature>
<dbReference type="PANTHER" id="PTHR46162">
    <property type="entry name" value="TRAF-LIKE FAMILY PROTEIN"/>
    <property type="match status" value="1"/>
</dbReference>
<reference evidence="2 3" key="1">
    <citation type="journal article" date="2018" name="Sci. Data">
        <title>The draft genome sequence of cork oak.</title>
        <authorList>
            <person name="Ramos A.M."/>
            <person name="Usie A."/>
            <person name="Barbosa P."/>
            <person name="Barros P.M."/>
            <person name="Capote T."/>
            <person name="Chaves I."/>
            <person name="Simoes F."/>
            <person name="Abreu I."/>
            <person name="Carrasquinho I."/>
            <person name="Faro C."/>
            <person name="Guimaraes J.B."/>
            <person name="Mendonca D."/>
            <person name="Nobrega F."/>
            <person name="Rodrigues L."/>
            <person name="Saibo N.J.M."/>
            <person name="Varela M.C."/>
            <person name="Egas C."/>
            <person name="Matos J."/>
            <person name="Miguel C.M."/>
            <person name="Oliveira M.M."/>
            <person name="Ricardo C.P."/>
            <person name="Goncalves S."/>
        </authorList>
    </citation>
    <scope>NUCLEOTIDE SEQUENCE [LARGE SCALE GENOMIC DNA]</scope>
    <source>
        <strain evidence="3">cv. HL8</strain>
    </source>
</reference>
<keyword evidence="3" id="KW-1185">Reference proteome</keyword>
<dbReference type="Gene3D" id="2.60.210.10">
    <property type="entry name" value="Apoptosis, Tumor Necrosis Factor Receptor Associated Protein 2, Chain A"/>
    <property type="match status" value="1"/>
</dbReference>
<protein>
    <recommendedName>
        <fullName evidence="1">MATH domain-containing protein</fullName>
    </recommendedName>
</protein>
<name>A0AAW0KZ53_QUESU</name>
<dbReference type="PANTHER" id="PTHR46162:SF40">
    <property type="entry name" value="TRAF-LIKE FAMILY PROTEIN"/>
    <property type="match status" value="1"/>
</dbReference>
<sequence length="66" mass="7728">MNGTNHISLYLSIVDTEKYSLGWEVYATFKLFVFDQIRDKFLTIQGLVVHDLYIYITCSCTILLFL</sequence>
<organism evidence="2 3">
    <name type="scientific">Quercus suber</name>
    <name type="common">Cork oak</name>
    <dbReference type="NCBI Taxonomy" id="58331"/>
    <lineage>
        <taxon>Eukaryota</taxon>
        <taxon>Viridiplantae</taxon>
        <taxon>Streptophyta</taxon>
        <taxon>Embryophyta</taxon>
        <taxon>Tracheophyta</taxon>
        <taxon>Spermatophyta</taxon>
        <taxon>Magnoliopsida</taxon>
        <taxon>eudicotyledons</taxon>
        <taxon>Gunneridae</taxon>
        <taxon>Pentapetalae</taxon>
        <taxon>rosids</taxon>
        <taxon>fabids</taxon>
        <taxon>Fagales</taxon>
        <taxon>Fagaceae</taxon>
        <taxon>Quercus</taxon>
    </lineage>
</organism>
<evidence type="ECO:0000259" key="1">
    <source>
        <dbReference type="Pfam" id="PF22486"/>
    </source>
</evidence>
<dbReference type="InterPro" id="IPR002083">
    <property type="entry name" value="MATH/TRAF_dom"/>
</dbReference>
<dbReference type="InterPro" id="IPR008974">
    <property type="entry name" value="TRAF-like"/>
</dbReference>
<dbReference type="Proteomes" id="UP000237347">
    <property type="component" value="Unassembled WGS sequence"/>
</dbReference>
<accession>A0AAW0KZ53</accession>
<dbReference type="SUPFAM" id="SSF49599">
    <property type="entry name" value="TRAF domain-like"/>
    <property type="match status" value="1"/>
</dbReference>
<comment type="caution">
    <text evidence="2">The sequence shown here is derived from an EMBL/GenBank/DDBJ whole genome shotgun (WGS) entry which is preliminary data.</text>
</comment>
<dbReference type="AlphaFoldDB" id="A0AAW0KZ53"/>
<gene>
    <name evidence="2" type="ORF">CFP56_011127</name>
</gene>
<dbReference type="EMBL" id="PKMF04000190">
    <property type="protein sequence ID" value="KAK7844152.1"/>
    <property type="molecule type" value="Genomic_DNA"/>
</dbReference>
<proteinExistence type="predicted"/>
<dbReference type="CDD" id="cd00121">
    <property type="entry name" value="MATH"/>
    <property type="match status" value="1"/>
</dbReference>
<evidence type="ECO:0000313" key="3">
    <source>
        <dbReference type="Proteomes" id="UP000237347"/>
    </source>
</evidence>